<dbReference type="NCBIfam" id="NF003549">
    <property type="entry name" value="PRK05205.1-5"/>
    <property type="match status" value="1"/>
</dbReference>
<evidence type="ECO:0000256" key="5">
    <source>
        <dbReference type="ARBA" id="ARBA00023015"/>
    </source>
</evidence>
<dbReference type="PATRIC" id="fig|1227275.3.peg.1468"/>
<dbReference type="InterPro" id="IPR000836">
    <property type="entry name" value="PRTase_dom"/>
</dbReference>
<dbReference type="SUPFAM" id="SSF53271">
    <property type="entry name" value="PRTase-like"/>
    <property type="match status" value="1"/>
</dbReference>
<evidence type="ECO:0000256" key="8">
    <source>
        <dbReference type="HAMAP-Rule" id="MF_01219"/>
    </source>
</evidence>
<keyword evidence="8 10" id="KW-0808">Transferase</keyword>
<dbReference type="GO" id="GO:0003723">
    <property type="term" value="F:RNA binding"/>
    <property type="evidence" value="ECO:0007669"/>
    <property type="project" value="UniProtKB-UniRule"/>
</dbReference>
<dbReference type="FunFam" id="3.40.50.2020:FF:000020">
    <property type="entry name" value="Bifunctional protein PyrR"/>
    <property type="match status" value="1"/>
</dbReference>
<dbReference type="CDD" id="cd06223">
    <property type="entry name" value="PRTases_typeI"/>
    <property type="match status" value="1"/>
</dbReference>
<protein>
    <recommendedName>
        <fullName evidence="8">Bifunctional protein PyrR</fullName>
    </recommendedName>
    <domain>
        <recommendedName>
            <fullName evidence="8">Pyrimidine operon regulatory protein</fullName>
        </recommendedName>
    </domain>
    <domain>
        <recommendedName>
            <fullName evidence="8">Uracil phosphoribosyltransferase</fullName>
            <shortName evidence="8">UPRTase</shortName>
            <ecNumber evidence="8">2.4.2.9</ecNumber>
        </recommendedName>
    </domain>
</protein>
<feature type="domain" description="Phosphoribosyltransferase" evidence="9">
    <location>
        <begin position="24"/>
        <end position="171"/>
    </location>
</feature>
<dbReference type="GO" id="GO:0004845">
    <property type="term" value="F:uracil phosphoribosyltransferase activity"/>
    <property type="evidence" value="ECO:0007669"/>
    <property type="project" value="UniProtKB-UniRule"/>
</dbReference>
<comment type="catalytic activity">
    <reaction evidence="8">
        <text>UMP + diphosphate = 5-phospho-alpha-D-ribose 1-diphosphate + uracil</text>
        <dbReference type="Rhea" id="RHEA:13017"/>
        <dbReference type="ChEBI" id="CHEBI:17568"/>
        <dbReference type="ChEBI" id="CHEBI:33019"/>
        <dbReference type="ChEBI" id="CHEBI:57865"/>
        <dbReference type="ChEBI" id="CHEBI:58017"/>
        <dbReference type="EC" id="2.4.2.9"/>
    </reaction>
</comment>
<name>U2J3L5_9STRE</name>
<keyword evidence="2 8" id="KW-0806">Transcription termination</keyword>
<dbReference type="PANTHER" id="PTHR11608">
    <property type="entry name" value="BIFUNCTIONAL PROTEIN PYRR"/>
    <property type="match status" value="1"/>
</dbReference>
<reference evidence="10 11" key="1">
    <citation type="submission" date="2013-06" db="EMBL/GenBank/DDBJ databases">
        <authorList>
            <person name="Weinstock G."/>
            <person name="Sodergren E."/>
            <person name="Lobos E.A."/>
            <person name="Fulton L."/>
            <person name="Fulton R."/>
            <person name="Courtney L."/>
            <person name="Fronick C."/>
            <person name="O'Laughlin M."/>
            <person name="Godfrey J."/>
            <person name="Wilson R.M."/>
            <person name="Miner T."/>
            <person name="Farmer C."/>
            <person name="Delehaunty K."/>
            <person name="Cordes M."/>
            <person name="Minx P."/>
            <person name="Tomlinson C."/>
            <person name="Chen J."/>
            <person name="Wollam A."/>
            <person name="Pepin K.H."/>
            <person name="Bhonagiri V."/>
            <person name="Zhang X."/>
            <person name="Warren W."/>
            <person name="Mitreva M."/>
            <person name="Mardis E.R."/>
            <person name="Wilson R.K."/>
        </authorList>
    </citation>
    <scope>NUCLEOTIDE SEQUENCE [LARGE SCALE GENOMIC DNA]</scope>
    <source>
        <strain evidence="10 11">W1703</strain>
    </source>
</reference>
<comment type="function">
    <text evidence="7">Regulates transcriptional attenuation of the pyrimidine nucleotide (pyr) operon in response to exogenous pyrimidines, probably by binding to specific sites on pyr mRNA. This probably disrupts an antiterminator hairpin in the RNA and favors formation of a downstream transcription terminator, leading to a reduced expression of downstream genes.</text>
</comment>
<evidence type="ECO:0000256" key="2">
    <source>
        <dbReference type="ARBA" id="ARBA00022472"/>
    </source>
</evidence>
<dbReference type="InterPro" id="IPR029057">
    <property type="entry name" value="PRTase-like"/>
</dbReference>
<comment type="similarity">
    <text evidence="1 8">Belongs to the purine/pyrimidine phosphoribosyltransferase family. PyrR subfamily.</text>
</comment>
<evidence type="ECO:0000256" key="7">
    <source>
        <dbReference type="ARBA" id="ARBA00056262"/>
    </source>
</evidence>
<proteinExistence type="inferred from homology"/>
<dbReference type="EC" id="2.4.2.9" evidence="8"/>
<dbReference type="HOGENOM" id="CLU_094234_2_1_9"/>
<evidence type="ECO:0000256" key="3">
    <source>
        <dbReference type="ARBA" id="ARBA00022676"/>
    </source>
</evidence>
<dbReference type="Pfam" id="PF00156">
    <property type="entry name" value="Pribosyltran"/>
    <property type="match status" value="1"/>
</dbReference>
<gene>
    <name evidence="8" type="primary">pyrR</name>
    <name evidence="10" type="ORF">HMPREF1557_01649</name>
</gene>
<comment type="subunit">
    <text evidence="8">Homodimer and homohexamer; in equilibrium.</text>
</comment>
<dbReference type="AlphaFoldDB" id="U2J3L5"/>
<comment type="function">
    <text evidence="8">Regulates transcriptional attenuation of the pyrimidine nucleotide (pyr) operon by binding in a uridine-dependent manner to specific sites on pyr mRNA. This disrupts an antiterminator hairpin in the RNA and favors formation of a downstream transcription terminator, leading to a reduced expression of downstream genes.</text>
</comment>
<dbReference type="NCBIfam" id="NF003548">
    <property type="entry name" value="PRK05205.1-4"/>
    <property type="match status" value="1"/>
</dbReference>
<evidence type="ECO:0000259" key="9">
    <source>
        <dbReference type="Pfam" id="PF00156"/>
    </source>
</evidence>
<comment type="function">
    <text evidence="8">Also displays a weak uracil phosphoribosyltransferase activity which is not physiologically significant.</text>
</comment>
<dbReference type="InterPro" id="IPR050137">
    <property type="entry name" value="PyrR_bifunctional"/>
</dbReference>
<evidence type="ECO:0000256" key="1">
    <source>
        <dbReference type="ARBA" id="ARBA00005565"/>
    </source>
</evidence>
<organism evidence="10 11">
    <name type="scientific">Streptococcus sobrinus W1703</name>
    <dbReference type="NCBI Taxonomy" id="1227275"/>
    <lineage>
        <taxon>Bacteria</taxon>
        <taxon>Bacillati</taxon>
        <taxon>Bacillota</taxon>
        <taxon>Bacilli</taxon>
        <taxon>Lactobacillales</taxon>
        <taxon>Streptococcaceae</taxon>
        <taxon>Streptococcus</taxon>
    </lineage>
</organism>
<dbReference type="Gene3D" id="3.40.50.2020">
    <property type="match status" value="1"/>
</dbReference>
<feature type="short sequence motif" description="PRPP-binding" evidence="8">
    <location>
        <begin position="112"/>
        <end position="124"/>
    </location>
</feature>
<keyword evidence="4 8" id="KW-0694">RNA-binding</keyword>
<comment type="caution">
    <text evidence="10">The sequence shown here is derived from an EMBL/GenBank/DDBJ whole genome shotgun (WGS) entry which is preliminary data.</text>
</comment>
<accession>U2J3L5</accession>
<sequence>MRFAGRFFVQKLFYKEGFLMKTKEVVDDVTMKRAITRITYEIIERNKSLDNLVLAGIKTRGVYIARRIQERLKQIEGIDVPAGELDTKPFRDDVKVAEDTTSMPVDVTAKDVILVDDVLYTGRTIRAAIDNLVTLGRPARVSLAVLVDRGHRELPIRADYVGKNIPTSSEEAITVEMVEVDGNDRVTISEPNEV</sequence>
<dbReference type="HAMAP" id="MF_01219">
    <property type="entry name" value="PyrR"/>
    <property type="match status" value="1"/>
</dbReference>
<keyword evidence="3 8" id="KW-0328">Glycosyltransferase</keyword>
<keyword evidence="5 8" id="KW-0805">Transcription regulation</keyword>
<dbReference type="Proteomes" id="UP000016617">
    <property type="component" value="Unassembled WGS sequence"/>
</dbReference>
<dbReference type="GO" id="GO:0006353">
    <property type="term" value="P:DNA-templated transcription termination"/>
    <property type="evidence" value="ECO:0007669"/>
    <property type="project" value="UniProtKB-UniRule"/>
</dbReference>
<evidence type="ECO:0000256" key="6">
    <source>
        <dbReference type="ARBA" id="ARBA00023163"/>
    </source>
</evidence>
<evidence type="ECO:0000313" key="11">
    <source>
        <dbReference type="Proteomes" id="UP000016617"/>
    </source>
</evidence>
<dbReference type="InterPro" id="IPR023050">
    <property type="entry name" value="PyrR"/>
</dbReference>
<dbReference type="PANTHER" id="PTHR11608:SF0">
    <property type="entry name" value="BIFUNCTIONAL PROTEIN PYRR"/>
    <property type="match status" value="1"/>
</dbReference>
<evidence type="ECO:0000313" key="10">
    <source>
        <dbReference type="EMBL" id="ERJ74365.1"/>
    </source>
</evidence>
<evidence type="ECO:0000256" key="4">
    <source>
        <dbReference type="ARBA" id="ARBA00022884"/>
    </source>
</evidence>
<dbReference type="EMBL" id="AWVA01000102">
    <property type="protein sequence ID" value="ERJ74365.1"/>
    <property type="molecule type" value="Genomic_DNA"/>
</dbReference>
<keyword evidence="6 8" id="KW-0804">Transcription</keyword>